<evidence type="ECO:0000256" key="1">
    <source>
        <dbReference type="SAM" id="SignalP"/>
    </source>
</evidence>
<evidence type="ECO:0000313" key="2">
    <source>
        <dbReference type="EMBL" id="PWK24412.1"/>
    </source>
</evidence>
<proteinExistence type="predicted"/>
<keyword evidence="3" id="KW-1185">Reference proteome</keyword>
<keyword evidence="1" id="KW-0732">Signal</keyword>
<dbReference type="OrthoDB" id="918082at2"/>
<accession>A0A316E4D4</accession>
<dbReference type="Proteomes" id="UP000245489">
    <property type="component" value="Unassembled WGS sequence"/>
</dbReference>
<gene>
    <name evidence="2" type="ORF">LV89_02925</name>
</gene>
<sequence length="391" mass="44152">MKIVFTITVFLLIIQNAFAQDADKKSADSLTINMLKAPSTPVLLLMGLESSNIEKPTDVTDFAVILNNATNGFSAIPKTFAMQFAPISILKKNKFRFDQTISNNPIENFNQSFLVSVGFSKSDSAKKKNDQLGLGVKFSLFRGQLSKATEKELNNRYVLSKFKVEEIGTLILNDSICKRITSQINQLDEIKDSVKIKKLSKIRDKRVTELDSLLSLSPEKKNIIKNTAFKKLSELSFKRYGFKTDISLGYVYDFFNERFDSSKVTKIGAWANLGYEWESDYSILSVVRYLNEYDFKTTKNISSVDFGFRFIKSGLIDDKLSLSIESIWRNQTNAETGKAKHTNRYVFNAEYQVSENQLLTISLGKNFDGTNIKDGNLIAALNFIAGFGAKR</sequence>
<feature type="signal peptide" evidence="1">
    <location>
        <begin position="1"/>
        <end position="19"/>
    </location>
</feature>
<organism evidence="2 3">
    <name type="scientific">Arcicella aurantiaca</name>
    <dbReference type="NCBI Taxonomy" id="591202"/>
    <lineage>
        <taxon>Bacteria</taxon>
        <taxon>Pseudomonadati</taxon>
        <taxon>Bacteroidota</taxon>
        <taxon>Cytophagia</taxon>
        <taxon>Cytophagales</taxon>
        <taxon>Flectobacillaceae</taxon>
        <taxon>Arcicella</taxon>
    </lineage>
</organism>
<reference evidence="2 3" key="1">
    <citation type="submission" date="2018-05" db="EMBL/GenBank/DDBJ databases">
        <title>Genomic Encyclopedia of Archaeal and Bacterial Type Strains, Phase II (KMG-II): from individual species to whole genera.</title>
        <authorList>
            <person name="Goeker M."/>
        </authorList>
    </citation>
    <scope>NUCLEOTIDE SEQUENCE [LARGE SCALE GENOMIC DNA]</scope>
    <source>
        <strain evidence="2 3">DSM 22214</strain>
    </source>
</reference>
<dbReference type="EMBL" id="QGGO01000015">
    <property type="protein sequence ID" value="PWK24412.1"/>
    <property type="molecule type" value="Genomic_DNA"/>
</dbReference>
<name>A0A316E4D4_9BACT</name>
<comment type="caution">
    <text evidence="2">The sequence shown here is derived from an EMBL/GenBank/DDBJ whole genome shotgun (WGS) entry which is preliminary data.</text>
</comment>
<evidence type="ECO:0000313" key="3">
    <source>
        <dbReference type="Proteomes" id="UP000245489"/>
    </source>
</evidence>
<protein>
    <submittedName>
        <fullName evidence="2">Uncharacterized protein</fullName>
    </submittedName>
</protein>
<dbReference type="RefSeq" id="WP_109743641.1">
    <property type="nucleotide sequence ID" value="NZ_QGGO01000015.1"/>
</dbReference>
<dbReference type="AlphaFoldDB" id="A0A316E4D4"/>
<feature type="chain" id="PRO_5016410392" evidence="1">
    <location>
        <begin position="20"/>
        <end position="391"/>
    </location>
</feature>